<reference evidence="2" key="1">
    <citation type="journal article" date="2019" name="Int. J. Syst. Evol. Microbiol.">
        <title>The Global Catalogue of Microorganisms (GCM) 10K type strain sequencing project: providing services to taxonomists for standard genome sequencing and annotation.</title>
        <authorList>
            <consortium name="The Broad Institute Genomics Platform"/>
            <consortium name="The Broad Institute Genome Sequencing Center for Infectious Disease"/>
            <person name="Wu L."/>
            <person name="Ma J."/>
        </authorList>
    </citation>
    <scope>NUCLEOTIDE SEQUENCE [LARGE SCALE GENOMIC DNA]</scope>
    <source>
        <strain evidence="2">CGMCC 1.12942</strain>
    </source>
</reference>
<sequence length="111" mass="12921">MMIAVPVVQPHFLGKRWLSMGVSSPPFDFSYCITDFCWLKAHGFNRGMKDGVARYPIKGMLRATIFYLLMLQFADRTVRIWIWNKTTEEQRLFNQLSFCFLSALSKKSTGE</sequence>
<gene>
    <name evidence="1" type="ORF">ACFQNG_04635</name>
</gene>
<accession>A0ABW2RHN5</accession>
<name>A0ABW2RHN5_9BACL</name>
<evidence type="ECO:0000313" key="2">
    <source>
        <dbReference type="Proteomes" id="UP001596500"/>
    </source>
</evidence>
<evidence type="ECO:0000313" key="1">
    <source>
        <dbReference type="EMBL" id="MFC7440438.1"/>
    </source>
</evidence>
<proteinExistence type="predicted"/>
<keyword evidence="2" id="KW-1185">Reference proteome</keyword>
<dbReference type="RefSeq" id="WP_379863775.1">
    <property type="nucleotide sequence ID" value="NZ_JBHTBW010000012.1"/>
</dbReference>
<comment type="caution">
    <text evidence="1">The sequence shown here is derived from an EMBL/GenBank/DDBJ whole genome shotgun (WGS) entry which is preliminary data.</text>
</comment>
<dbReference type="Proteomes" id="UP001596500">
    <property type="component" value="Unassembled WGS sequence"/>
</dbReference>
<protein>
    <submittedName>
        <fullName evidence="1">Uncharacterized protein</fullName>
    </submittedName>
</protein>
<organism evidence="1 2">
    <name type="scientific">Laceyella putida</name>
    <dbReference type="NCBI Taxonomy" id="110101"/>
    <lineage>
        <taxon>Bacteria</taxon>
        <taxon>Bacillati</taxon>
        <taxon>Bacillota</taxon>
        <taxon>Bacilli</taxon>
        <taxon>Bacillales</taxon>
        <taxon>Thermoactinomycetaceae</taxon>
        <taxon>Laceyella</taxon>
    </lineage>
</organism>
<dbReference type="EMBL" id="JBHTBW010000012">
    <property type="protein sequence ID" value="MFC7440438.1"/>
    <property type="molecule type" value="Genomic_DNA"/>
</dbReference>